<dbReference type="Gene3D" id="3.30.420.40">
    <property type="match status" value="2"/>
</dbReference>
<comment type="similarity">
    <text evidence="3">Belongs to the heat shock protein 70 family.</text>
</comment>
<keyword evidence="2 3" id="KW-0067">ATP-binding</keyword>
<organism evidence="4 5">
    <name type="scientific">Durusdinium trenchii</name>
    <dbReference type="NCBI Taxonomy" id="1381693"/>
    <lineage>
        <taxon>Eukaryota</taxon>
        <taxon>Sar</taxon>
        <taxon>Alveolata</taxon>
        <taxon>Dinophyceae</taxon>
        <taxon>Suessiales</taxon>
        <taxon>Symbiodiniaceae</taxon>
        <taxon>Durusdinium</taxon>
    </lineage>
</organism>
<comment type="caution">
    <text evidence="4">The sequence shown here is derived from an EMBL/GenBank/DDBJ whole genome shotgun (WGS) entry which is preliminary data.</text>
</comment>
<dbReference type="Gene3D" id="2.60.34.10">
    <property type="entry name" value="Substrate Binding Domain Of DNAk, Chain A, domain 1"/>
    <property type="match status" value="1"/>
</dbReference>
<evidence type="ECO:0008006" key="6">
    <source>
        <dbReference type="Google" id="ProtNLM"/>
    </source>
</evidence>
<dbReference type="SUPFAM" id="SSF100920">
    <property type="entry name" value="Heat shock protein 70kD (HSP70), peptide-binding domain"/>
    <property type="match status" value="1"/>
</dbReference>
<protein>
    <recommendedName>
        <fullName evidence="6">Heat shock protein 70</fullName>
    </recommendedName>
</protein>
<keyword evidence="1 3" id="KW-0547">Nucleotide-binding</keyword>
<dbReference type="EMBL" id="CAXAMN010022993">
    <property type="protein sequence ID" value="CAK9074256.1"/>
    <property type="molecule type" value="Genomic_DNA"/>
</dbReference>
<dbReference type="SUPFAM" id="SSF53067">
    <property type="entry name" value="Actin-like ATPase domain"/>
    <property type="match status" value="2"/>
</dbReference>
<keyword evidence="5" id="KW-1185">Reference proteome</keyword>
<dbReference type="Gene3D" id="3.30.30.30">
    <property type="match status" value="1"/>
</dbReference>
<dbReference type="PANTHER" id="PTHR19375">
    <property type="entry name" value="HEAT SHOCK PROTEIN 70KDA"/>
    <property type="match status" value="1"/>
</dbReference>
<dbReference type="PRINTS" id="PR00301">
    <property type="entry name" value="HEATSHOCK70"/>
</dbReference>
<feature type="non-terminal residue" evidence="4">
    <location>
        <position position="510"/>
    </location>
</feature>
<dbReference type="InterPro" id="IPR043129">
    <property type="entry name" value="ATPase_NBD"/>
</dbReference>
<dbReference type="InterPro" id="IPR018181">
    <property type="entry name" value="Heat_shock_70_CS"/>
</dbReference>
<evidence type="ECO:0000256" key="3">
    <source>
        <dbReference type="RuleBase" id="RU003322"/>
    </source>
</evidence>
<gene>
    <name evidence="4" type="ORF">CCMP2556_LOCUS36592</name>
</gene>
<dbReference type="PROSITE" id="PS00329">
    <property type="entry name" value="HSP70_2"/>
    <property type="match status" value="1"/>
</dbReference>
<dbReference type="PROSITE" id="PS01036">
    <property type="entry name" value="HSP70_3"/>
    <property type="match status" value="1"/>
</dbReference>
<reference evidence="4 5" key="1">
    <citation type="submission" date="2024-02" db="EMBL/GenBank/DDBJ databases">
        <authorList>
            <person name="Chen Y."/>
            <person name="Shah S."/>
            <person name="Dougan E. K."/>
            <person name="Thang M."/>
            <person name="Chan C."/>
        </authorList>
    </citation>
    <scope>NUCLEOTIDE SEQUENCE [LARGE SCALE GENOMIC DNA]</scope>
</reference>
<accession>A0ABP0PF28</accession>
<sequence>MLQKNQVASNPTNTVFDAKRLIGRNFQDPVVQADLKLWPFKVVSDGSSDDKPLIEVVYQGVDKKFHPEEISSMKLGARKAFGQAFVGQRVRSAVITVPAYFNDSQRQATKDAGEIAGLNVLRIVNEPTAAAIAYGLDAKSKDKKSGEKETHILVFDMGGGTFDVSILTITDAVFEVKATAGDPHLGGEDFDNRMLSYCISEFRRKHKSDPTRRLAFAPSLLRRMYRNQRAIRRLRTQCERAKRQLSTQTSVTIEVDSLHDGADFSLRLSRAKFEELCMDYFKKAMEPVSQCLGDSGLPKSKISDVVLVGGSTRIPKVQELISSFFNGKHLCKEINPDEAVAYGAAVQAAIVSGTGMVASEPDFTTAEDYQDHVEIKVYEGERAMVKDNNYLGKFVLTSIPKTLRGVPKIKVTFNVDSNGILEVTAEDMKTHRKGEIQITNEKGRLSQHDIERMLKDAEAHKDEDDLARGEIMARESLTVYMRRTRKALEEIDSDKILKRDRERLEKKMEE</sequence>
<evidence type="ECO:0000313" key="4">
    <source>
        <dbReference type="EMBL" id="CAK9074256.1"/>
    </source>
</evidence>
<dbReference type="InterPro" id="IPR013126">
    <property type="entry name" value="Hsp_70_fam"/>
</dbReference>
<dbReference type="Proteomes" id="UP001642484">
    <property type="component" value="Unassembled WGS sequence"/>
</dbReference>
<evidence type="ECO:0000256" key="1">
    <source>
        <dbReference type="ARBA" id="ARBA00022741"/>
    </source>
</evidence>
<proteinExistence type="inferred from homology"/>
<evidence type="ECO:0000256" key="2">
    <source>
        <dbReference type="ARBA" id="ARBA00022840"/>
    </source>
</evidence>
<evidence type="ECO:0000313" key="5">
    <source>
        <dbReference type="Proteomes" id="UP001642484"/>
    </source>
</evidence>
<dbReference type="InterPro" id="IPR029047">
    <property type="entry name" value="HSP70_peptide-bd_sf"/>
</dbReference>
<dbReference type="Gene3D" id="3.90.640.10">
    <property type="entry name" value="Actin, Chain A, domain 4"/>
    <property type="match status" value="1"/>
</dbReference>
<dbReference type="Pfam" id="PF00012">
    <property type="entry name" value="HSP70"/>
    <property type="match status" value="2"/>
</dbReference>
<name>A0ABP0PF28_9DINO</name>